<dbReference type="InterPro" id="IPR001173">
    <property type="entry name" value="Glyco_trans_2-like"/>
</dbReference>
<dbReference type="PANTHER" id="PTHR43630">
    <property type="entry name" value="POLY-BETA-1,6-N-ACETYL-D-GLUCOSAMINE SYNTHASE"/>
    <property type="match status" value="1"/>
</dbReference>
<dbReference type="Proteomes" id="UP000501802">
    <property type="component" value="Chromosome"/>
</dbReference>
<evidence type="ECO:0000313" key="6">
    <source>
        <dbReference type="Proteomes" id="UP000501802"/>
    </source>
</evidence>
<sequence length="286" mass="33131">MNLLSNPNWLKRHEYPYTSIDEVPQSVFDEINARLDKRISTKPLVSIMVIAYNEEVNILRSISTLSCLETTIPFEIVAVNNNSKDRTQDTIDKLHVRKFFQPIQGCGPARQLGQEMAIGKYMLLADADCLYPTNWMNEMMEKLQQPGVVCVYGRYSFIANPQLPRWQLTLHETLKDIVAEFRHVKRPYLNAYGISMGYLREAGLKAGYMMHNRTWGEDGRLCFDMMQYGRVVQMKTRSARVWTGPRTLMKDGTIWQALGKRVKKEMNRAFSYLTPHPPHDTKTSED</sequence>
<dbReference type="EMBL" id="CP050063">
    <property type="protein sequence ID" value="QIP11505.1"/>
    <property type="molecule type" value="Genomic_DNA"/>
</dbReference>
<gene>
    <name evidence="5" type="ORF">G8759_02080</name>
</gene>
<dbReference type="CDD" id="cd00761">
    <property type="entry name" value="Glyco_tranf_GTA_type"/>
    <property type="match status" value="1"/>
</dbReference>
<dbReference type="SUPFAM" id="SSF53448">
    <property type="entry name" value="Nucleotide-diphospho-sugar transferases"/>
    <property type="match status" value="1"/>
</dbReference>
<organism evidence="5 6">
    <name type="scientific">Spirosoma aureum</name>
    <dbReference type="NCBI Taxonomy" id="2692134"/>
    <lineage>
        <taxon>Bacteria</taxon>
        <taxon>Pseudomonadati</taxon>
        <taxon>Bacteroidota</taxon>
        <taxon>Cytophagia</taxon>
        <taxon>Cytophagales</taxon>
        <taxon>Cytophagaceae</taxon>
        <taxon>Spirosoma</taxon>
    </lineage>
</organism>
<name>A0A6G9AGT7_9BACT</name>
<dbReference type="PANTHER" id="PTHR43630:SF1">
    <property type="entry name" value="POLY-BETA-1,6-N-ACETYL-D-GLUCOSAMINE SYNTHASE"/>
    <property type="match status" value="1"/>
</dbReference>
<evidence type="ECO:0000256" key="2">
    <source>
        <dbReference type="ARBA" id="ARBA00022676"/>
    </source>
</evidence>
<proteinExistence type="inferred from homology"/>
<evidence type="ECO:0000313" key="5">
    <source>
        <dbReference type="EMBL" id="QIP11505.1"/>
    </source>
</evidence>
<reference evidence="5 6" key="1">
    <citation type="submission" date="2020-03" db="EMBL/GenBank/DDBJ databases">
        <authorList>
            <person name="Kim M.K."/>
        </authorList>
    </citation>
    <scope>NUCLEOTIDE SEQUENCE [LARGE SCALE GENOMIC DNA]</scope>
    <source>
        <strain evidence="5 6">BT328</strain>
    </source>
</reference>
<evidence type="ECO:0000256" key="3">
    <source>
        <dbReference type="ARBA" id="ARBA00022679"/>
    </source>
</evidence>
<accession>A0A6G9AGT7</accession>
<comment type="similarity">
    <text evidence="1">Belongs to the glycosyltransferase 2 family.</text>
</comment>
<keyword evidence="6" id="KW-1185">Reference proteome</keyword>
<dbReference type="Gene3D" id="3.90.550.10">
    <property type="entry name" value="Spore Coat Polysaccharide Biosynthesis Protein SpsA, Chain A"/>
    <property type="match status" value="1"/>
</dbReference>
<feature type="domain" description="Glycosyltransferase 2-like" evidence="4">
    <location>
        <begin position="46"/>
        <end position="190"/>
    </location>
</feature>
<keyword evidence="3 5" id="KW-0808">Transferase</keyword>
<protein>
    <submittedName>
        <fullName evidence="5">Glycosyltransferase family 2 protein</fullName>
    </submittedName>
</protein>
<dbReference type="GO" id="GO:0016757">
    <property type="term" value="F:glycosyltransferase activity"/>
    <property type="evidence" value="ECO:0007669"/>
    <property type="project" value="UniProtKB-KW"/>
</dbReference>
<dbReference type="Pfam" id="PF00535">
    <property type="entry name" value="Glycos_transf_2"/>
    <property type="match status" value="1"/>
</dbReference>
<dbReference type="RefSeq" id="WP_167204758.1">
    <property type="nucleotide sequence ID" value="NZ_CP050063.1"/>
</dbReference>
<evidence type="ECO:0000256" key="1">
    <source>
        <dbReference type="ARBA" id="ARBA00006739"/>
    </source>
</evidence>
<dbReference type="AlphaFoldDB" id="A0A6G9AGT7"/>
<dbReference type="KEGG" id="spib:G8759_02080"/>
<dbReference type="InterPro" id="IPR029044">
    <property type="entry name" value="Nucleotide-diphossugar_trans"/>
</dbReference>
<keyword evidence="2" id="KW-0328">Glycosyltransferase</keyword>
<evidence type="ECO:0000259" key="4">
    <source>
        <dbReference type="Pfam" id="PF00535"/>
    </source>
</evidence>